<proteinExistence type="predicted"/>
<feature type="domain" description="ABC-2 type transporter transmembrane" evidence="6">
    <location>
        <begin position="18"/>
        <end position="364"/>
    </location>
</feature>
<dbReference type="GO" id="GO:0016020">
    <property type="term" value="C:membrane"/>
    <property type="evidence" value="ECO:0007669"/>
    <property type="project" value="UniProtKB-SubCell"/>
</dbReference>
<evidence type="ECO:0000313" key="7">
    <source>
        <dbReference type="EMBL" id="TCZ75895.1"/>
    </source>
</evidence>
<evidence type="ECO:0000256" key="1">
    <source>
        <dbReference type="ARBA" id="ARBA00004141"/>
    </source>
</evidence>
<comment type="subcellular location">
    <subcellularLocation>
        <location evidence="1">Membrane</location>
        <topology evidence="1">Multi-pass membrane protein</topology>
    </subcellularLocation>
</comment>
<evidence type="ECO:0000256" key="5">
    <source>
        <dbReference type="SAM" id="Phobius"/>
    </source>
</evidence>
<feature type="transmembrane region" description="Helical" evidence="5">
    <location>
        <begin position="292"/>
        <end position="310"/>
    </location>
</feature>
<dbReference type="OrthoDB" id="2208410at2"/>
<keyword evidence="2 5" id="KW-0812">Transmembrane</keyword>
<feature type="transmembrane region" description="Helical" evidence="5">
    <location>
        <begin position="233"/>
        <end position="256"/>
    </location>
</feature>
<evidence type="ECO:0000313" key="8">
    <source>
        <dbReference type="Proteomes" id="UP000295418"/>
    </source>
</evidence>
<dbReference type="PANTHER" id="PTHR43077:SF10">
    <property type="entry name" value="TRANSPORT PERMEASE PROTEIN"/>
    <property type="match status" value="1"/>
</dbReference>
<dbReference type="Gene3D" id="3.40.1710.10">
    <property type="entry name" value="abc type-2 transporter like domain"/>
    <property type="match status" value="1"/>
</dbReference>
<evidence type="ECO:0000256" key="3">
    <source>
        <dbReference type="ARBA" id="ARBA00022989"/>
    </source>
</evidence>
<keyword evidence="4 5" id="KW-0472">Membrane</keyword>
<feature type="transmembrane region" description="Helical" evidence="5">
    <location>
        <begin position="12"/>
        <end position="33"/>
    </location>
</feature>
<accession>A0A4R4ED47</accession>
<sequence>MIKTIIALLRKPASIIGIITAVIFQLFFSIIWLTGYDQINNHVNQFKIAIVNEDKGIGASAAEQLANQLSFKTEILPSVDQAKQLLEDRQIQLIIHFPSDFTKYVTDPASKGMINYIVNDSNASMVKSVMQGIAAEVTATINKQSVKSSFQSTLEQLHLPSSQSEQMATSLSERVATQIESVNPVNNFAKLMVPMLLVMASFTGSMLMTMNMNKSANEIKEQFGKWRLLAARALIYVVASVFIALIGTSMVNLLGIHSDQGFIAMWLFQSLIVLSFLFLSQMFFLLLGDAGAWINIALLSIQLLTSGATIPREVLSSFYYGLSSYLPSTYAVNGIMNLVSGGPSIANDCWWLLRITLAVIGISVILVAIRKDGRRTKQSLPASQIA</sequence>
<dbReference type="EMBL" id="SKFG01000016">
    <property type="protein sequence ID" value="TCZ75895.1"/>
    <property type="molecule type" value="Genomic_DNA"/>
</dbReference>
<comment type="caution">
    <text evidence="7">The sequence shown here is derived from an EMBL/GenBank/DDBJ whole genome shotgun (WGS) entry which is preliminary data.</text>
</comment>
<dbReference type="Pfam" id="PF12698">
    <property type="entry name" value="ABC2_membrane_3"/>
    <property type="match status" value="1"/>
</dbReference>
<dbReference type="RefSeq" id="WP_132419084.1">
    <property type="nucleotide sequence ID" value="NZ_SKFG01000016.1"/>
</dbReference>
<gene>
    <name evidence="7" type="ORF">E0485_16100</name>
</gene>
<evidence type="ECO:0000256" key="2">
    <source>
        <dbReference type="ARBA" id="ARBA00022692"/>
    </source>
</evidence>
<evidence type="ECO:0000256" key="4">
    <source>
        <dbReference type="ARBA" id="ARBA00023136"/>
    </source>
</evidence>
<dbReference type="GO" id="GO:0140359">
    <property type="term" value="F:ABC-type transporter activity"/>
    <property type="evidence" value="ECO:0007669"/>
    <property type="project" value="InterPro"/>
</dbReference>
<keyword evidence="3 5" id="KW-1133">Transmembrane helix</keyword>
<feature type="transmembrane region" description="Helical" evidence="5">
    <location>
        <begin position="350"/>
        <end position="369"/>
    </location>
</feature>
<dbReference type="InterPro" id="IPR013525">
    <property type="entry name" value="ABC2_TM"/>
</dbReference>
<feature type="transmembrane region" description="Helical" evidence="5">
    <location>
        <begin position="191"/>
        <end position="212"/>
    </location>
</feature>
<feature type="transmembrane region" description="Helical" evidence="5">
    <location>
        <begin position="262"/>
        <end position="285"/>
    </location>
</feature>
<dbReference type="AlphaFoldDB" id="A0A4R4ED47"/>
<dbReference type="InterPro" id="IPR051328">
    <property type="entry name" value="T7SS_ABC-Transporter"/>
</dbReference>
<keyword evidence="8" id="KW-1185">Reference proteome</keyword>
<evidence type="ECO:0000259" key="6">
    <source>
        <dbReference type="Pfam" id="PF12698"/>
    </source>
</evidence>
<dbReference type="Proteomes" id="UP000295418">
    <property type="component" value="Unassembled WGS sequence"/>
</dbReference>
<dbReference type="PANTHER" id="PTHR43077">
    <property type="entry name" value="TRANSPORT PERMEASE YVFS-RELATED"/>
    <property type="match status" value="1"/>
</dbReference>
<name>A0A4R4ED47_9BACL</name>
<reference evidence="7 8" key="1">
    <citation type="submission" date="2019-03" db="EMBL/GenBank/DDBJ databases">
        <authorList>
            <person name="Kim M.K.M."/>
        </authorList>
    </citation>
    <scope>NUCLEOTIDE SEQUENCE [LARGE SCALE GENOMIC DNA]</scope>
    <source>
        <strain evidence="7 8">18JY21-1</strain>
    </source>
</reference>
<organism evidence="7 8">
    <name type="scientific">Paenibacillus albiflavus</name>
    <dbReference type="NCBI Taxonomy" id="2545760"/>
    <lineage>
        <taxon>Bacteria</taxon>
        <taxon>Bacillati</taxon>
        <taxon>Bacillota</taxon>
        <taxon>Bacilli</taxon>
        <taxon>Bacillales</taxon>
        <taxon>Paenibacillaceae</taxon>
        <taxon>Paenibacillus</taxon>
    </lineage>
</organism>
<protein>
    <submittedName>
        <fullName evidence="7">DUF3533 domain-containing protein</fullName>
    </submittedName>
</protein>